<organism evidence="7 8">
    <name type="scientific">Penicillium atrosanguineum</name>
    <dbReference type="NCBI Taxonomy" id="1132637"/>
    <lineage>
        <taxon>Eukaryota</taxon>
        <taxon>Fungi</taxon>
        <taxon>Dikarya</taxon>
        <taxon>Ascomycota</taxon>
        <taxon>Pezizomycotina</taxon>
        <taxon>Eurotiomycetes</taxon>
        <taxon>Eurotiomycetidae</taxon>
        <taxon>Eurotiales</taxon>
        <taxon>Aspergillaceae</taxon>
        <taxon>Penicillium</taxon>
    </lineage>
</organism>
<evidence type="ECO:0000313" key="7">
    <source>
        <dbReference type="EMBL" id="KAJ5307703.1"/>
    </source>
</evidence>
<evidence type="ECO:0000313" key="8">
    <source>
        <dbReference type="Proteomes" id="UP001147746"/>
    </source>
</evidence>
<feature type="compositionally biased region" description="Low complexity" evidence="5">
    <location>
        <begin position="561"/>
        <end position="576"/>
    </location>
</feature>
<evidence type="ECO:0000256" key="1">
    <source>
        <dbReference type="ARBA" id="ARBA00022723"/>
    </source>
</evidence>
<feature type="region of interest" description="Disordered" evidence="5">
    <location>
        <begin position="525"/>
        <end position="694"/>
    </location>
</feature>
<reference evidence="7" key="2">
    <citation type="journal article" date="2023" name="IMA Fungus">
        <title>Comparative genomic study of the Penicillium genus elucidates a diverse pangenome and 15 lateral gene transfer events.</title>
        <authorList>
            <person name="Petersen C."/>
            <person name="Sorensen T."/>
            <person name="Nielsen M.R."/>
            <person name="Sondergaard T.E."/>
            <person name="Sorensen J.L."/>
            <person name="Fitzpatrick D.A."/>
            <person name="Frisvad J.C."/>
            <person name="Nielsen K.L."/>
        </authorList>
    </citation>
    <scope>NUCLEOTIDE SEQUENCE</scope>
    <source>
        <strain evidence="7">IBT 21472</strain>
    </source>
</reference>
<feature type="region of interest" description="Disordered" evidence="5">
    <location>
        <begin position="483"/>
        <end position="504"/>
    </location>
</feature>
<evidence type="ECO:0000256" key="3">
    <source>
        <dbReference type="ARBA" id="ARBA00022833"/>
    </source>
</evidence>
<feature type="compositionally biased region" description="Polar residues" evidence="5">
    <location>
        <begin position="25"/>
        <end position="46"/>
    </location>
</feature>
<accession>A0A9W9PTW8</accession>
<feature type="compositionally biased region" description="Polar residues" evidence="5">
    <location>
        <begin position="544"/>
        <end position="560"/>
    </location>
</feature>
<dbReference type="Gene3D" id="3.30.40.10">
    <property type="entry name" value="Zinc/RING finger domain, C3HC4 (zinc finger)"/>
    <property type="match status" value="1"/>
</dbReference>
<sequence>MPGPIGPQPRDALPAAVSLPDAGPISNQETVLTSPVTPGINLQPSVSLANNPDAPAALPSPVPNTSSHPSPVVAQNPASSPPTDRRPLAVPQTGHNEQNAMHPSQHATVPQQNPTVITAAPPCGQHSASPGPPPPSLTNDFPLQSPTDRSSFQSPSLIPAGPGNVRESADVGSRPIQQAPTAMQPSGLILPGDETWAQWKTLLEYLKKEAQKSPAPKLAGPRIRLLVDACEYKDLLFLVLHQLYCQQSVDDKGHQEFPMMRDQICQTGLVRVQELIEPNIPMGWPMTWKLARFPQPLEELKHQAWYRVAVGKVVHCLTRLATSVAENKAHLFDSVYRRGYPPTVAELLGFLDATSPVLMTIIFASKCRSLYEDKSMAKLNKLFRRDLWANLQGRPSNLTEEYKKIPLMPRPVPLMAPVPPSSASPAVPRPVARAPSTGSQAAIASPVISVHSNPRSGQSSPRGLANSNVPAPQIVAGGQLQSPVYQHSPYLPPEQPTRQGQTAPGQLPQMQRFWYQGQCMQYNLPQMQHPAPGQPQPGDYGHTQRAQQGTVQAHVQSPRTQQSQAQTQQALHAQMQHSQMQTQHPTQAVMVSSNVSPITSNSLQQPQPISPWYGQIPPQTHQRSARPSCITAQSDPRQIPSIQNPRTHLSGQGQLPPHRRQSSRSLANAPQQYQGQGSSAQQLPQPGQQLPHNPRVQLAPFRPLLQPPGHQLPETVSPNPTYMALHQADLREPEKRLVEFGPNKEMTEAQLFQYLGDLVLQPKVIDPKELRYDLRFILTDDVCGRFPRLEHAGIGKRPKQIIQPGCFIFRLRCITLCPSEQENSERLWSTKNTVWPSVLYIFVNEKEMFLRRKAHNGKDLPLDISEHLRPGLNTVTIHLLLRPDECKTFNYVFGIESMYISKFESVRDLAGNTTADQTRLSIQKRLTAEDSDDLAVVTDSLKISLIDPFMAQIFKTPVRARDCEHLECFDHETFIITRKNVSGFAALNDNWRCPICNADARPQLLCVDKFFLAVRDYLVATDNLDGANAIEVKADGSWTLQAIRDESPNAPRSPRVEKSLAPALGKRKGDNTEQGSDATRPKYEYPLDRGNSSQPTEPVLIEID</sequence>
<evidence type="ECO:0000256" key="2">
    <source>
        <dbReference type="ARBA" id="ARBA00022771"/>
    </source>
</evidence>
<dbReference type="Proteomes" id="UP001147746">
    <property type="component" value="Unassembled WGS sequence"/>
</dbReference>
<keyword evidence="2 4" id="KW-0863">Zinc-finger</keyword>
<feature type="domain" description="SP-RING-type" evidence="6">
    <location>
        <begin position="932"/>
        <end position="1037"/>
    </location>
</feature>
<evidence type="ECO:0000259" key="6">
    <source>
        <dbReference type="PROSITE" id="PS51044"/>
    </source>
</evidence>
<dbReference type="EMBL" id="JAPZBO010000008">
    <property type="protein sequence ID" value="KAJ5307703.1"/>
    <property type="molecule type" value="Genomic_DNA"/>
</dbReference>
<dbReference type="InterPro" id="IPR013083">
    <property type="entry name" value="Znf_RING/FYVE/PHD"/>
</dbReference>
<keyword evidence="3" id="KW-0862">Zinc</keyword>
<feature type="compositionally biased region" description="Polar residues" evidence="5">
    <location>
        <begin position="630"/>
        <end position="653"/>
    </location>
</feature>
<feature type="compositionally biased region" description="Polar residues" evidence="5">
    <location>
        <begin position="450"/>
        <end position="470"/>
    </location>
</feature>
<dbReference type="GO" id="GO:0008270">
    <property type="term" value="F:zinc ion binding"/>
    <property type="evidence" value="ECO:0007669"/>
    <property type="project" value="UniProtKB-KW"/>
</dbReference>
<dbReference type="GO" id="GO:0016925">
    <property type="term" value="P:protein sumoylation"/>
    <property type="evidence" value="ECO:0007669"/>
    <property type="project" value="TreeGrafter"/>
</dbReference>
<name>A0A9W9PTW8_9EURO</name>
<feature type="compositionally biased region" description="Polar residues" evidence="5">
    <location>
        <begin position="577"/>
        <end position="607"/>
    </location>
</feature>
<dbReference type="GO" id="GO:0061665">
    <property type="term" value="F:SUMO ligase activity"/>
    <property type="evidence" value="ECO:0007669"/>
    <property type="project" value="TreeGrafter"/>
</dbReference>
<feature type="region of interest" description="Disordered" evidence="5">
    <location>
        <begin position="416"/>
        <end position="470"/>
    </location>
</feature>
<protein>
    <submittedName>
        <fullName evidence="7">Transcriptional regulator family: Zinc finger MIZ-type</fullName>
    </submittedName>
</protein>
<dbReference type="GO" id="GO:0000785">
    <property type="term" value="C:chromatin"/>
    <property type="evidence" value="ECO:0007669"/>
    <property type="project" value="TreeGrafter"/>
</dbReference>
<keyword evidence="8" id="KW-1185">Reference proteome</keyword>
<feature type="compositionally biased region" description="Low complexity" evidence="5">
    <location>
        <begin position="47"/>
        <end position="59"/>
    </location>
</feature>
<feature type="compositionally biased region" description="Polar residues" evidence="5">
    <location>
        <begin position="93"/>
        <end position="116"/>
    </location>
</feature>
<gene>
    <name evidence="7" type="ORF">N7476_008359</name>
</gene>
<feature type="compositionally biased region" description="Polar residues" evidence="5">
    <location>
        <begin position="137"/>
        <end position="156"/>
    </location>
</feature>
<feature type="compositionally biased region" description="Low complexity" evidence="5">
    <location>
        <begin position="423"/>
        <end position="436"/>
    </location>
</feature>
<dbReference type="InterPro" id="IPR004181">
    <property type="entry name" value="Znf_MIZ"/>
</dbReference>
<feature type="compositionally biased region" description="Low complexity" evidence="5">
    <location>
        <begin position="671"/>
        <end position="691"/>
    </location>
</feature>
<reference evidence="7" key="1">
    <citation type="submission" date="2022-12" db="EMBL/GenBank/DDBJ databases">
        <authorList>
            <person name="Petersen C."/>
        </authorList>
    </citation>
    <scope>NUCLEOTIDE SEQUENCE</scope>
    <source>
        <strain evidence="7">IBT 21472</strain>
    </source>
</reference>
<evidence type="ECO:0000256" key="4">
    <source>
        <dbReference type="PROSITE-ProRule" id="PRU00452"/>
    </source>
</evidence>
<keyword evidence="1" id="KW-0479">Metal-binding</keyword>
<feature type="region of interest" description="Disordered" evidence="5">
    <location>
        <begin position="1045"/>
        <end position="1104"/>
    </location>
</feature>
<dbReference type="PANTHER" id="PTHR10782:SF4">
    <property type="entry name" value="TONALLI, ISOFORM E"/>
    <property type="match status" value="1"/>
</dbReference>
<evidence type="ECO:0000256" key="5">
    <source>
        <dbReference type="SAM" id="MobiDB-lite"/>
    </source>
</evidence>
<comment type="caution">
    <text evidence="7">The sequence shown here is derived from an EMBL/GenBank/DDBJ whole genome shotgun (WGS) entry which is preliminary data.</text>
</comment>
<proteinExistence type="predicted"/>
<feature type="region of interest" description="Disordered" evidence="5">
    <location>
        <begin position="1"/>
        <end position="174"/>
    </location>
</feature>
<dbReference type="CDD" id="cd16650">
    <property type="entry name" value="SP-RING_PIAS-like"/>
    <property type="match status" value="1"/>
</dbReference>
<dbReference type="Pfam" id="PF02891">
    <property type="entry name" value="zf-MIZ"/>
    <property type="match status" value="1"/>
</dbReference>
<dbReference type="PANTHER" id="PTHR10782">
    <property type="entry name" value="ZINC FINGER MIZ DOMAIN-CONTAINING PROTEIN"/>
    <property type="match status" value="1"/>
</dbReference>
<dbReference type="PROSITE" id="PS51044">
    <property type="entry name" value="ZF_SP_RING"/>
    <property type="match status" value="1"/>
</dbReference>
<dbReference type="AlphaFoldDB" id="A0A9W9PTW8"/>